<protein>
    <submittedName>
        <fullName evidence="1">Uncharacterized protein</fullName>
    </submittedName>
</protein>
<evidence type="ECO:0000313" key="1">
    <source>
        <dbReference type="EMBL" id="PON57491.1"/>
    </source>
</evidence>
<sequence length="87" mass="9885">MTKEGKGVVRPELLTWFRLTTESKHRVPLFREFGVVLGRVVKRNSRWVREKQSKVLVGGAESSQRGYFGSARPRFGFIASGWVFGAD</sequence>
<reference evidence="2" key="1">
    <citation type="submission" date="2016-06" db="EMBL/GenBank/DDBJ databases">
        <title>Parallel loss of symbiosis genes in relatives of nitrogen-fixing non-legume Parasponia.</title>
        <authorList>
            <person name="Van Velzen R."/>
            <person name="Holmer R."/>
            <person name="Bu F."/>
            <person name="Rutten L."/>
            <person name="Van Zeijl A."/>
            <person name="Liu W."/>
            <person name="Santuari L."/>
            <person name="Cao Q."/>
            <person name="Sharma T."/>
            <person name="Shen D."/>
            <person name="Roswanjaya Y."/>
            <person name="Wardhani T."/>
            <person name="Kalhor M.S."/>
            <person name="Jansen J."/>
            <person name="Van den Hoogen J."/>
            <person name="Gungor B."/>
            <person name="Hartog M."/>
            <person name="Hontelez J."/>
            <person name="Verver J."/>
            <person name="Yang W.-C."/>
            <person name="Schijlen E."/>
            <person name="Repin R."/>
            <person name="Schilthuizen M."/>
            <person name="Schranz E."/>
            <person name="Heidstra R."/>
            <person name="Miyata K."/>
            <person name="Fedorova E."/>
            <person name="Kohlen W."/>
            <person name="Bisseling T."/>
            <person name="Smit S."/>
            <person name="Geurts R."/>
        </authorList>
    </citation>
    <scope>NUCLEOTIDE SEQUENCE [LARGE SCALE GENOMIC DNA]</scope>
    <source>
        <strain evidence="2">cv. WU1-14</strain>
    </source>
</reference>
<gene>
    <name evidence="1" type="ORF">PanWU01x14_173970</name>
</gene>
<proteinExistence type="predicted"/>
<dbReference type="Proteomes" id="UP000237105">
    <property type="component" value="Unassembled WGS sequence"/>
</dbReference>
<accession>A0A2P5C920</accession>
<dbReference type="OrthoDB" id="10440891at2759"/>
<keyword evidence="2" id="KW-1185">Reference proteome</keyword>
<comment type="caution">
    <text evidence="1">The sequence shown here is derived from an EMBL/GenBank/DDBJ whole genome shotgun (WGS) entry which is preliminary data.</text>
</comment>
<dbReference type="EMBL" id="JXTB01000159">
    <property type="protein sequence ID" value="PON57491.1"/>
    <property type="molecule type" value="Genomic_DNA"/>
</dbReference>
<name>A0A2P5C920_PARAD</name>
<evidence type="ECO:0000313" key="2">
    <source>
        <dbReference type="Proteomes" id="UP000237105"/>
    </source>
</evidence>
<dbReference type="AlphaFoldDB" id="A0A2P5C920"/>
<organism evidence="1 2">
    <name type="scientific">Parasponia andersonii</name>
    <name type="common">Sponia andersonii</name>
    <dbReference type="NCBI Taxonomy" id="3476"/>
    <lineage>
        <taxon>Eukaryota</taxon>
        <taxon>Viridiplantae</taxon>
        <taxon>Streptophyta</taxon>
        <taxon>Embryophyta</taxon>
        <taxon>Tracheophyta</taxon>
        <taxon>Spermatophyta</taxon>
        <taxon>Magnoliopsida</taxon>
        <taxon>eudicotyledons</taxon>
        <taxon>Gunneridae</taxon>
        <taxon>Pentapetalae</taxon>
        <taxon>rosids</taxon>
        <taxon>fabids</taxon>
        <taxon>Rosales</taxon>
        <taxon>Cannabaceae</taxon>
        <taxon>Parasponia</taxon>
    </lineage>
</organism>